<dbReference type="GO" id="GO:0005759">
    <property type="term" value="C:mitochondrial matrix"/>
    <property type="evidence" value="ECO:0007669"/>
    <property type="project" value="TreeGrafter"/>
</dbReference>
<dbReference type="STRING" id="400727.A0A2T7PWN6"/>
<dbReference type="InterPro" id="IPR044917">
    <property type="entry name" value="PRIMPOL"/>
</dbReference>
<comment type="caution">
    <text evidence="8">The sequence shown here is derived from an EMBL/GenBank/DDBJ whole genome shotgun (WGS) entry which is preliminary data.</text>
</comment>
<keyword evidence="3" id="KW-0548">Nucleotidyltransferase</keyword>
<dbReference type="Proteomes" id="UP000245119">
    <property type="component" value="Linkage Group LG1"/>
</dbReference>
<proteinExistence type="inferred from homology"/>
<comment type="similarity">
    <text evidence="1">Belongs to the eukaryotic-type primase small subunit family.</text>
</comment>
<evidence type="ECO:0000256" key="2">
    <source>
        <dbReference type="ARBA" id="ARBA00012417"/>
    </source>
</evidence>
<dbReference type="PANTHER" id="PTHR31399">
    <property type="entry name" value="DNA-DIRECTED PRIMASE / POLYMERASE PROTEIN"/>
    <property type="match status" value="1"/>
</dbReference>
<evidence type="ECO:0000256" key="6">
    <source>
        <dbReference type="ARBA" id="ARBA00044768"/>
    </source>
</evidence>
<dbReference type="EC" id="2.7.7.102" evidence="6"/>
<comment type="catalytic activity">
    <reaction evidence="7">
        <text>DNA(n) + a 2'-deoxyribonucleoside 5'-triphosphate = DNA(n+1) + diphosphate</text>
        <dbReference type="Rhea" id="RHEA:22508"/>
        <dbReference type="Rhea" id="RHEA-COMP:17339"/>
        <dbReference type="Rhea" id="RHEA-COMP:17340"/>
        <dbReference type="ChEBI" id="CHEBI:33019"/>
        <dbReference type="ChEBI" id="CHEBI:61560"/>
        <dbReference type="ChEBI" id="CHEBI:173112"/>
        <dbReference type="EC" id="2.7.7.7"/>
    </reaction>
    <physiologicalReaction direction="left-to-right" evidence="7">
        <dbReference type="Rhea" id="RHEA:22509"/>
    </physiologicalReaction>
</comment>
<dbReference type="AlphaFoldDB" id="A0A2T7PWN6"/>
<comment type="catalytic activity">
    <reaction evidence="5">
        <text>ssDNA + n NTP = ssDNA/pppN(pN)n-1 hybrid + (n-1) diphosphate.</text>
        <dbReference type="EC" id="2.7.7.102"/>
    </reaction>
</comment>
<dbReference type="Pfam" id="PF03121">
    <property type="entry name" value="Herpes_UL52"/>
    <property type="match status" value="1"/>
</dbReference>
<dbReference type="GO" id="GO:0031297">
    <property type="term" value="P:replication fork processing"/>
    <property type="evidence" value="ECO:0007669"/>
    <property type="project" value="TreeGrafter"/>
</dbReference>
<dbReference type="EMBL" id="PZQS01000001">
    <property type="protein sequence ID" value="PVD37846.1"/>
    <property type="molecule type" value="Genomic_DNA"/>
</dbReference>
<organism evidence="8 9">
    <name type="scientific">Pomacea canaliculata</name>
    <name type="common">Golden apple snail</name>
    <dbReference type="NCBI Taxonomy" id="400727"/>
    <lineage>
        <taxon>Eukaryota</taxon>
        <taxon>Metazoa</taxon>
        <taxon>Spiralia</taxon>
        <taxon>Lophotrochozoa</taxon>
        <taxon>Mollusca</taxon>
        <taxon>Gastropoda</taxon>
        <taxon>Caenogastropoda</taxon>
        <taxon>Architaenioglossa</taxon>
        <taxon>Ampullarioidea</taxon>
        <taxon>Ampullariidae</taxon>
        <taxon>Pomacea</taxon>
    </lineage>
</organism>
<dbReference type="EC" id="2.7.7.7" evidence="2"/>
<dbReference type="GO" id="GO:0042276">
    <property type="term" value="P:error-prone translesion synthesis"/>
    <property type="evidence" value="ECO:0007669"/>
    <property type="project" value="InterPro"/>
</dbReference>
<dbReference type="GO" id="GO:0003682">
    <property type="term" value="F:chromatin binding"/>
    <property type="evidence" value="ECO:0007669"/>
    <property type="project" value="TreeGrafter"/>
</dbReference>
<evidence type="ECO:0000256" key="4">
    <source>
        <dbReference type="ARBA" id="ARBA00026139"/>
    </source>
</evidence>
<dbReference type="OrthoDB" id="5988181at2759"/>
<evidence type="ECO:0000313" key="8">
    <source>
        <dbReference type="EMBL" id="PVD37846.1"/>
    </source>
</evidence>
<sequence length="551" mass="63594">MDPQSRGSHAHKLRAKCTSEVEELKQREIQHALAITKALQTQVKKMKKEKIPNSFHPRQLDPLQRYHYEVIPEGAVCKLYFDLEFQRDLNTRADGEAMVDTFIRYVCVWLREMFQIQCDKSDILDLDASTESKFSRHLIFQTDNAVFSDNISAGNFVREIFWKLEDHLFSQDNSPQASEFNGVWAVSQLEIQKEQVPVSDGDEEQITHGPSFKEFVKTDFQGSISFLSIPPDSKCCSNQSNGSFHNQVHYFQDNKMSPHQLSTGQEKPSMGGKVEGTTCLCSNTSDDRRGTEVDNVKGNERGSGCLSLFKQFTAEELQQLFVKNKHGKNIFFADLGVYTKNRNFRLYKSCKLGKNNPFEVSSGNIFFPKEKDDQSKDYAIFLSSLIANVSTNSYLFNVGQQIDIFKSASDDFSETLEGYSTSPYPEVDQFIFDLVSMDDRKGVIRRWMYFPTHETLNFDIIGYRFCYNIQRQHKSNNIRLVVDLKRGVWYQKCYDPDCQAVNFKSHEFPVPESILPAYFFRDDFDEMEEEDDHLCLEALLEAENTLLQSAY</sequence>
<reference evidence="8 9" key="1">
    <citation type="submission" date="2018-04" db="EMBL/GenBank/DDBJ databases">
        <title>The genome of golden apple snail Pomacea canaliculata provides insight into stress tolerance and invasive adaptation.</title>
        <authorList>
            <person name="Liu C."/>
            <person name="Liu B."/>
            <person name="Ren Y."/>
            <person name="Zhang Y."/>
            <person name="Wang H."/>
            <person name="Li S."/>
            <person name="Jiang F."/>
            <person name="Yin L."/>
            <person name="Zhang G."/>
            <person name="Qian W."/>
            <person name="Fan W."/>
        </authorList>
    </citation>
    <scope>NUCLEOTIDE SEQUENCE [LARGE SCALE GENOMIC DNA]</scope>
    <source>
        <strain evidence="8">SZHN2017</strain>
        <tissue evidence="8">Muscle</tissue>
    </source>
</reference>
<keyword evidence="9" id="KW-1185">Reference proteome</keyword>
<accession>A0A2T7PWN6</accession>
<dbReference type="GO" id="GO:0005634">
    <property type="term" value="C:nucleus"/>
    <property type="evidence" value="ECO:0007669"/>
    <property type="project" value="TreeGrafter"/>
</dbReference>
<evidence type="ECO:0000256" key="7">
    <source>
        <dbReference type="ARBA" id="ARBA00047303"/>
    </source>
</evidence>
<keyword evidence="3" id="KW-0808">Transferase</keyword>
<evidence type="ECO:0000313" key="9">
    <source>
        <dbReference type="Proteomes" id="UP000245119"/>
    </source>
</evidence>
<evidence type="ECO:0000256" key="5">
    <source>
        <dbReference type="ARBA" id="ARBA00044677"/>
    </source>
</evidence>
<evidence type="ECO:0000256" key="3">
    <source>
        <dbReference type="ARBA" id="ARBA00022932"/>
    </source>
</evidence>
<dbReference type="GO" id="GO:0003887">
    <property type="term" value="F:DNA-directed DNA polymerase activity"/>
    <property type="evidence" value="ECO:0007669"/>
    <property type="project" value="UniProtKB-KW"/>
</dbReference>
<gene>
    <name evidence="8" type="ORF">C0Q70_00448</name>
</gene>
<dbReference type="PANTHER" id="PTHR31399:SF0">
    <property type="entry name" value="DNA-DIRECTED PRIMASE_POLYMERASE PROTEIN"/>
    <property type="match status" value="1"/>
</dbReference>
<dbReference type="GO" id="GO:0006264">
    <property type="term" value="P:mitochondrial DNA replication"/>
    <property type="evidence" value="ECO:0007669"/>
    <property type="project" value="TreeGrafter"/>
</dbReference>
<keyword evidence="3" id="KW-0239">DNA-directed DNA polymerase</keyword>
<name>A0A2T7PWN6_POMCA</name>
<protein>
    <recommendedName>
        <fullName evidence="4">DNA-directed primase/polymerase protein</fullName>
        <ecNumber evidence="6">2.7.7.102</ecNumber>
        <ecNumber evidence="2">2.7.7.7</ecNumber>
    </recommendedName>
</protein>
<evidence type="ECO:0000256" key="1">
    <source>
        <dbReference type="ARBA" id="ARBA00009762"/>
    </source>
</evidence>
<dbReference type="GO" id="GO:0009411">
    <property type="term" value="P:response to UV"/>
    <property type="evidence" value="ECO:0007669"/>
    <property type="project" value="TreeGrafter"/>
</dbReference>